<reference evidence="8" key="1">
    <citation type="journal article" date="2020" name="mSystems">
        <title>Genome- and Community-Level Interaction Insights into Carbon Utilization and Element Cycling Functions of Hydrothermarchaeota in Hydrothermal Sediment.</title>
        <authorList>
            <person name="Zhou Z."/>
            <person name="Liu Y."/>
            <person name="Xu W."/>
            <person name="Pan J."/>
            <person name="Luo Z.H."/>
            <person name="Li M."/>
        </authorList>
    </citation>
    <scope>NUCLEOTIDE SEQUENCE [LARGE SCALE GENOMIC DNA]</scope>
    <source>
        <strain evidence="8">HyVt-460</strain>
    </source>
</reference>
<keyword evidence="5 7" id="KW-0472">Membrane</keyword>
<name>A0A7V5VEI4_CALAY</name>
<keyword evidence="6" id="KW-0012">Acyltransferase</keyword>
<dbReference type="EMBL" id="DRLI01000132">
    <property type="protein sequence ID" value="HHM02047.1"/>
    <property type="molecule type" value="Genomic_DNA"/>
</dbReference>
<dbReference type="Proteomes" id="UP000885771">
    <property type="component" value="Unassembled WGS sequence"/>
</dbReference>
<evidence type="ECO:0000256" key="2">
    <source>
        <dbReference type="ARBA" id="ARBA00022475"/>
    </source>
</evidence>
<evidence type="ECO:0008006" key="9">
    <source>
        <dbReference type="Google" id="ProtNLM"/>
    </source>
</evidence>
<dbReference type="CDD" id="cd07984">
    <property type="entry name" value="LPLAT_LABLAT-like"/>
    <property type="match status" value="1"/>
</dbReference>
<dbReference type="GO" id="GO:0005886">
    <property type="term" value="C:plasma membrane"/>
    <property type="evidence" value="ECO:0007669"/>
    <property type="project" value="UniProtKB-SubCell"/>
</dbReference>
<evidence type="ECO:0000256" key="6">
    <source>
        <dbReference type="ARBA" id="ARBA00023315"/>
    </source>
</evidence>
<evidence type="ECO:0000256" key="5">
    <source>
        <dbReference type="ARBA" id="ARBA00023136"/>
    </source>
</evidence>
<keyword evidence="7" id="KW-0812">Transmembrane</keyword>
<accession>A0A7V5VEI4</accession>
<comment type="caution">
    <text evidence="8">The sequence shown here is derived from an EMBL/GenBank/DDBJ whole genome shotgun (WGS) entry which is preliminary data.</text>
</comment>
<dbReference type="AlphaFoldDB" id="A0A7V5VEI4"/>
<evidence type="ECO:0000256" key="4">
    <source>
        <dbReference type="ARBA" id="ARBA00022679"/>
    </source>
</evidence>
<keyword evidence="3" id="KW-0997">Cell inner membrane</keyword>
<evidence type="ECO:0000256" key="3">
    <source>
        <dbReference type="ARBA" id="ARBA00022519"/>
    </source>
</evidence>
<protein>
    <recommendedName>
        <fullName evidence="9">Lipid A biosynthesis acyltransferase</fullName>
    </recommendedName>
</protein>
<feature type="transmembrane region" description="Helical" evidence="7">
    <location>
        <begin position="7"/>
        <end position="28"/>
    </location>
</feature>
<keyword evidence="2" id="KW-1003">Cell membrane</keyword>
<keyword evidence="7" id="KW-1133">Transmembrane helix</keyword>
<organism evidence="8">
    <name type="scientific">Caldithrix abyssi</name>
    <dbReference type="NCBI Taxonomy" id="187145"/>
    <lineage>
        <taxon>Bacteria</taxon>
        <taxon>Pseudomonadati</taxon>
        <taxon>Calditrichota</taxon>
        <taxon>Calditrichia</taxon>
        <taxon>Calditrichales</taxon>
        <taxon>Calditrichaceae</taxon>
        <taxon>Caldithrix</taxon>
    </lineage>
</organism>
<sequence length="297" mass="34722">MYKLEYFFLRLVYFFFSHLPFFTAKYFADGLAFVAGSLIGYRKKVVVENLTRIYGENWPRPQKQFIKETYRHFIYLWMELMQTPKLTPETFKKRIRVDNIDVLREALDEGRGVLLLTGHLGNFEWINSGVSLMGFPFAGITKKQSNPYINTFVTALREKWGSTIIHTREGMREGLRFLKKGGILGLAADQYAGSRGVTVKMFGLDTPTFAGPAVFHLRTGAPLVFIAAERTAYGRFTFHFEKMACPRFQETSDEAIAAIMQCYNNYLEKWIRRYPEQYFWTHRRWKNLMSPESEPNK</sequence>
<comment type="subcellular location">
    <subcellularLocation>
        <location evidence="1">Cell inner membrane</location>
    </subcellularLocation>
</comment>
<evidence type="ECO:0000313" key="8">
    <source>
        <dbReference type="EMBL" id="HHM02047.1"/>
    </source>
</evidence>
<evidence type="ECO:0000256" key="1">
    <source>
        <dbReference type="ARBA" id="ARBA00004533"/>
    </source>
</evidence>
<keyword evidence="4" id="KW-0808">Transferase</keyword>
<dbReference type="PANTHER" id="PTHR30606">
    <property type="entry name" value="LIPID A BIOSYNTHESIS LAUROYL ACYLTRANSFERASE"/>
    <property type="match status" value="1"/>
</dbReference>
<evidence type="ECO:0000256" key="7">
    <source>
        <dbReference type="SAM" id="Phobius"/>
    </source>
</evidence>
<dbReference type="PANTHER" id="PTHR30606:SF10">
    <property type="entry name" value="PHOSPHATIDYLINOSITOL MANNOSIDE ACYLTRANSFERASE"/>
    <property type="match status" value="1"/>
</dbReference>
<proteinExistence type="predicted"/>
<dbReference type="PIRSF" id="PIRSF026649">
    <property type="entry name" value="MsbB"/>
    <property type="match status" value="1"/>
</dbReference>
<dbReference type="GO" id="GO:0016746">
    <property type="term" value="F:acyltransferase activity"/>
    <property type="evidence" value="ECO:0007669"/>
    <property type="project" value="UniProtKB-KW"/>
</dbReference>
<gene>
    <name evidence="8" type="ORF">ENJ15_03475</name>
</gene>
<dbReference type="InterPro" id="IPR004960">
    <property type="entry name" value="LipA_acyltrans"/>
</dbReference>
<dbReference type="GO" id="GO:0009247">
    <property type="term" value="P:glycolipid biosynthetic process"/>
    <property type="evidence" value="ECO:0007669"/>
    <property type="project" value="UniProtKB-ARBA"/>
</dbReference>
<dbReference type="Pfam" id="PF03279">
    <property type="entry name" value="Lip_A_acyltrans"/>
    <property type="match status" value="1"/>
</dbReference>